<proteinExistence type="predicted"/>
<dbReference type="Proteomes" id="UP001153636">
    <property type="component" value="Chromosome 7"/>
</dbReference>
<evidence type="ECO:0000313" key="2">
    <source>
        <dbReference type="Proteomes" id="UP001153636"/>
    </source>
</evidence>
<keyword evidence="2" id="KW-1185">Reference proteome</keyword>
<name>A0A9P0DBK4_9CUCU</name>
<accession>A0A9P0DBK4</accession>
<dbReference type="AlphaFoldDB" id="A0A9P0DBK4"/>
<sequence>MAGADERKLKILTAKKQSSFGSLQRLYDLSKKVNDATNRKKFEIFYRSLEETRQKLLETVVQENEQNLVVDEKFIPNFSIYQTIDDLYCNIKEIADKFPTDTSSRSNAG</sequence>
<dbReference type="EMBL" id="OV651819">
    <property type="protein sequence ID" value="CAH1113890.1"/>
    <property type="molecule type" value="Genomic_DNA"/>
</dbReference>
<gene>
    <name evidence="1" type="ORF">PSYICH_LOCUS13120</name>
</gene>
<protein>
    <submittedName>
        <fullName evidence="1">Uncharacterized protein</fullName>
    </submittedName>
</protein>
<organism evidence="1 2">
    <name type="scientific">Psylliodes chrysocephalus</name>
    <dbReference type="NCBI Taxonomy" id="3402493"/>
    <lineage>
        <taxon>Eukaryota</taxon>
        <taxon>Metazoa</taxon>
        <taxon>Ecdysozoa</taxon>
        <taxon>Arthropoda</taxon>
        <taxon>Hexapoda</taxon>
        <taxon>Insecta</taxon>
        <taxon>Pterygota</taxon>
        <taxon>Neoptera</taxon>
        <taxon>Endopterygota</taxon>
        <taxon>Coleoptera</taxon>
        <taxon>Polyphaga</taxon>
        <taxon>Cucujiformia</taxon>
        <taxon>Chrysomeloidea</taxon>
        <taxon>Chrysomelidae</taxon>
        <taxon>Galerucinae</taxon>
        <taxon>Alticini</taxon>
        <taxon>Psylliodes</taxon>
    </lineage>
</organism>
<dbReference type="OrthoDB" id="8121865at2759"/>
<evidence type="ECO:0000313" key="1">
    <source>
        <dbReference type="EMBL" id="CAH1113890.1"/>
    </source>
</evidence>
<reference evidence="1" key="1">
    <citation type="submission" date="2022-01" db="EMBL/GenBank/DDBJ databases">
        <authorList>
            <person name="King R."/>
        </authorList>
    </citation>
    <scope>NUCLEOTIDE SEQUENCE</scope>
</reference>